<dbReference type="PRINTS" id="PR00038">
    <property type="entry name" value="HTHLUXR"/>
</dbReference>
<evidence type="ECO:0000256" key="1">
    <source>
        <dbReference type="ARBA" id="ARBA00022741"/>
    </source>
</evidence>
<dbReference type="AlphaFoldDB" id="A0A917ZUB0"/>
<dbReference type="GO" id="GO:0004016">
    <property type="term" value="F:adenylate cyclase activity"/>
    <property type="evidence" value="ECO:0007669"/>
    <property type="project" value="TreeGrafter"/>
</dbReference>
<dbReference type="GO" id="GO:0005737">
    <property type="term" value="C:cytoplasm"/>
    <property type="evidence" value="ECO:0007669"/>
    <property type="project" value="TreeGrafter"/>
</dbReference>
<organism evidence="4 5">
    <name type="scientific">Wenjunlia tyrosinilytica</name>
    <dbReference type="NCBI Taxonomy" id="1544741"/>
    <lineage>
        <taxon>Bacteria</taxon>
        <taxon>Bacillati</taxon>
        <taxon>Actinomycetota</taxon>
        <taxon>Actinomycetes</taxon>
        <taxon>Kitasatosporales</taxon>
        <taxon>Streptomycetaceae</taxon>
        <taxon>Wenjunlia</taxon>
    </lineage>
</organism>
<reference evidence="4" key="2">
    <citation type="submission" date="2020-09" db="EMBL/GenBank/DDBJ databases">
        <authorList>
            <person name="Sun Q."/>
            <person name="Zhou Y."/>
        </authorList>
    </citation>
    <scope>NUCLEOTIDE SEQUENCE</scope>
    <source>
        <strain evidence="4">CGMCC 4.7201</strain>
    </source>
</reference>
<dbReference type="GO" id="GO:0005524">
    <property type="term" value="F:ATP binding"/>
    <property type="evidence" value="ECO:0007669"/>
    <property type="project" value="UniProtKB-KW"/>
</dbReference>
<dbReference type="GO" id="GO:0006355">
    <property type="term" value="P:regulation of DNA-templated transcription"/>
    <property type="evidence" value="ECO:0007669"/>
    <property type="project" value="InterPro"/>
</dbReference>
<dbReference type="Proteomes" id="UP000641932">
    <property type="component" value="Unassembled WGS sequence"/>
</dbReference>
<dbReference type="InterPro" id="IPR027417">
    <property type="entry name" value="P-loop_NTPase"/>
</dbReference>
<dbReference type="InterPro" id="IPR000792">
    <property type="entry name" value="Tscrpt_reg_LuxR_C"/>
</dbReference>
<protein>
    <recommendedName>
        <fullName evidence="3">HTH luxR-type domain-containing protein</fullName>
    </recommendedName>
</protein>
<dbReference type="Pfam" id="PF00196">
    <property type="entry name" value="GerE"/>
    <property type="match status" value="1"/>
</dbReference>
<dbReference type="RefSeq" id="WP_189132755.1">
    <property type="nucleotide sequence ID" value="NZ_BMMS01000015.1"/>
</dbReference>
<dbReference type="CDD" id="cd06170">
    <property type="entry name" value="LuxR_C_like"/>
    <property type="match status" value="1"/>
</dbReference>
<dbReference type="PANTHER" id="PTHR16305">
    <property type="entry name" value="TESTICULAR SOLUBLE ADENYLYL CYCLASE"/>
    <property type="match status" value="1"/>
</dbReference>
<dbReference type="EMBL" id="BMMS01000015">
    <property type="protein sequence ID" value="GGO90512.1"/>
    <property type="molecule type" value="Genomic_DNA"/>
</dbReference>
<keyword evidence="2" id="KW-0067">ATP-binding</keyword>
<dbReference type="SMART" id="SM00421">
    <property type="entry name" value="HTH_LUXR"/>
    <property type="match status" value="1"/>
</dbReference>
<reference evidence="4" key="1">
    <citation type="journal article" date="2014" name="Int. J. Syst. Evol. Microbiol.">
        <title>Complete genome sequence of Corynebacterium casei LMG S-19264T (=DSM 44701T), isolated from a smear-ripened cheese.</title>
        <authorList>
            <consortium name="US DOE Joint Genome Institute (JGI-PGF)"/>
            <person name="Walter F."/>
            <person name="Albersmeier A."/>
            <person name="Kalinowski J."/>
            <person name="Ruckert C."/>
        </authorList>
    </citation>
    <scope>NUCLEOTIDE SEQUENCE</scope>
    <source>
        <strain evidence="4">CGMCC 4.7201</strain>
    </source>
</reference>
<dbReference type="InterPro" id="IPR011990">
    <property type="entry name" value="TPR-like_helical_dom_sf"/>
</dbReference>
<dbReference type="PANTHER" id="PTHR16305:SF35">
    <property type="entry name" value="TRANSCRIPTIONAL ACTIVATOR DOMAIN"/>
    <property type="match status" value="1"/>
</dbReference>
<dbReference type="Gene3D" id="1.10.10.10">
    <property type="entry name" value="Winged helix-like DNA-binding domain superfamily/Winged helix DNA-binding domain"/>
    <property type="match status" value="1"/>
</dbReference>
<dbReference type="PROSITE" id="PS50043">
    <property type="entry name" value="HTH_LUXR_2"/>
    <property type="match status" value="1"/>
</dbReference>
<dbReference type="InterPro" id="IPR016032">
    <property type="entry name" value="Sig_transdc_resp-reg_C-effctor"/>
</dbReference>
<dbReference type="SUPFAM" id="SSF48452">
    <property type="entry name" value="TPR-like"/>
    <property type="match status" value="1"/>
</dbReference>
<sequence>MVPALIGRGREFGALRELLAGHASGTAFVLVQGDFGSGKSTLLRALVTEARRDGLTVLMAWADALESEVRFAVVRQLFEGSGVRTKAEDPGSPGDEAATLSELYGRVEDLAARGRVVIAVDDLQWADSSSLEWLRYLMRRADSLPLTVIAALGPGEAAEEDALGGALALLRDQVHLTPLDEEAVHSLMGEALGEVPDRSFSRACRLITGGNPYLLEAFLRALRTKGATADESEVAGIVQDVLPEIGPAVHALVRTLGADAEATAQAVAVLGGTQPVELIAGVTALPEPSVEDAVHALVRAGLLTRYEIGVASACPLLGAAVAHTVLPSRRQDFHARAAHLLLGRAAAPEDVAAHLVRGPVGHDWAPEALRRAAVAAADRGAPDSAVVYLRRALKEPVDERDRASLLALLGEAELDSSVPTAVRELRRGLHLSETPQERTAAARRLAGALAALDRFPDALEVLGRTSEAIRPVDPFFALRLEIDFLFASLCEAASAARAHPRLMALEMSDAQGTAVERPLAALLSLRAAMVGESPEEVVELARLALSRGMTPVDDESVVYNCAVLGLGAAGRPELALGYADSAVEEARARGSAFHYAHAISTRANANCRLGRLQECQADAEAALEALQEIDVELRNSHSVFPVATLAESLIRQGKTGDAESLLARGGLGGVLNAHWINDYVLLVRGWLRIEQGRLEESLADFLLCGLRTATRHMPSPGFYPWRSEAALVHSMLGQSEQARALAEEELTLARQWGVPEMIGVALRALGVVTGGHEGLRLLGESVEVLEKTPARFRYTQALADLGALSIACGKPAEGRGQLQEAVSAAHACGAGVVAEQALGELRALGDRPRTRTFHGVDALTPTERRVAGLAADGMTNREIAQHLFVGLRTVEVHLTNTYGKLGIEGRQGLAQALC</sequence>
<dbReference type="Gene3D" id="1.25.40.10">
    <property type="entry name" value="Tetratricopeptide repeat domain"/>
    <property type="match status" value="1"/>
</dbReference>
<dbReference type="GO" id="GO:0003677">
    <property type="term" value="F:DNA binding"/>
    <property type="evidence" value="ECO:0007669"/>
    <property type="project" value="InterPro"/>
</dbReference>
<comment type="caution">
    <text evidence="4">The sequence shown here is derived from an EMBL/GenBank/DDBJ whole genome shotgun (WGS) entry which is preliminary data.</text>
</comment>
<evidence type="ECO:0000313" key="4">
    <source>
        <dbReference type="EMBL" id="GGO90512.1"/>
    </source>
</evidence>
<dbReference type="Gene3D" id="3.40.50.300">
    <property type="entry name" value="P-loop containing nucleotide triphosphate hydrolases"/>
    <property type="match status" value="1"/>
</dbReference>
<keyword evidence="1" id="KW-0547">Nucleotide-binding</keyword>
<name>A0A917ZUB0_9ACTN</name>
<dbReference type="PROSITE" id="PS00622">
    <property type="entry name" value="HTH_LUXR_1"/>
    <property type="match status" value="1"/>
</dbReference>
<keyword evidence="5" id="KW-1185">Reference proteome</keyword>
<evidence type="ECO:0000256" key="2">
    <source>
        <dbReference type="ARBA" id="ARBA00022840"/>
    </source>
</evidence>
<evidence type="ECO:0000259" key="3">
    <source>
        <dbReference type="PROSITE" id="PS50043"/>
    </source>
</evidence>
<gene>
    <name evidence="4" type="ORF">GCM10012280_36200</name>
</gene>
<evidence type="ECO:0000313" key="5">
    <source>
        <dbReference type="Proteomes" id="UP000641932"/>
    </source>
</evidence>
<dbReference type="Pfam" id="PF13191">
    <property type="entry name" value="AAA_16"/>
    <property type="match status" value="1"/>
</dbReference>
<dbReference type="InterPro" id="IPR041664">
    <property type="entry name" value="AAA_16"/>
</dbReference>
<dbReference type="InterPro" id="IPR036388">
    <property type="entry name" value="WH-like_DNA-bd_sf"/>
</dbReference>
<proteinExistence type="predicted"/>
<dbReference type="SUPFAM" id="SSF46894">
    <property type="entry name" value="C-terminal effector domain of the bipartite response regulators"/>
    <property type="match status" value="1"/>
</dbReference>
<dbReference type="SUPFAM" id="SSF52540">
    <property type="entry name" value="P-loop containing nucleoside triphosphate hydrolases"/>
    <property type="match status" value="1"/>
</dbReference>
<feature type="domain" description="HTH luxR-type" evidence="3">
    <location>
        <begin position="852"/>
        <end position="914"/>
    </location>
</feature>
<accession>A0A917ZUB0</accession>